<evidence type="ECO:0000259" key="8">
    <source>
        <dbReference type="PROSITE" id="PS51677"/>
    </source>
</evidence>
<comment type="cofactor">
    <cofactor evidence="1">
        <name>Co(2+)</name>
        <dbReference type="ChEBI" id="CHEBI:48828"/>
    </cofactor>
</comment>
<dbReference type="Gene3D" id="3.20.20.370">
    <property type="entry name" value="Glycoside hydrolase/deacetylase"/>
    <property type="match status" value="1"/>
</dbReference>
<keyword evidence="4" id="KW-0146">Chitin degradation</keyword>
<dbReference type="EMBL" id="JBEVYD010000011">
    <property type="protein sequence ID" value="KAL3229494.1"/>
    <property type="molecule type" value="Genomic_DNA"/>
</dbReference>
<sequence length="299" mass="34543">MLVNSRGFTAIVMVLFFNEIVFAIPYRNKNVQTVANSKLEFPQWLKDFTHLNDWPDMNPPYIPLSFIDFSKVPDLPKYNQNQCPGVSRLSCSFDCHKCLEHDDIITCDRLIQTFDDGPTPATLNLLDNLKNKVTFFNLGINIVKYPDIYRTIINRGHDTASHTWSHVHLPSLNNEQIVAQLEWTMWAMNATGNHIPRYFRPPFGGVDSRVRAIARQFGLQSVLWDHDTFDWQVLIGQRNEYDIYKDALKWHSKGDNGIILEHDTTYLTTNIGLQLEEILNNKQKTVAQCVGGTNYIRKL</sequence>
<dbReference type="InterPro" id="IPR002509">
    <property type="entry name" value="NODB_dom"/>
</dbReference>
<evidence type="ECO:0000256" key="6">
    <source>
        <dbReference type="ARBA" id="ARBA00024056"/>
    </source>
</evidence>
<keyword evidence="4" id="KW-0624">Polysaccharide degradation</keyword>
<evidence type="ECO:0000256" key="4">
    <source>
        <dbReference type="ARBA" id="ARBA00023024"/>
    </source>
</evidence>
<evidence type="ECO:0000256" key="1">
    <source>
        <dbReference type="ARBA" id="ARBA00001941"/>
    </source>
</evidence>
<comment type="catalytic activity">
    <reaction evidence="7">
        <text>[(1-&gt;4)-N-acetyl-beta-D-glucosaminyl](n) + n H2O = chitosan + n acetate</text>
        <dbReference type="Rhea" id="RHEA:10464"/>
        <dbReference type="Rhea" id="RHEA-COMP:9593"/>
        <dbReference type="Rhea" id="RHEA-COMP:9597"/>
        <dbReference type="ChEBI" id="CHEBI:15377"/>
        <dbReference type="ChEBI" id="CHEBI:17029"/>
        <dbReference type="ChEBI" id="CHEBI:30089"/>
        <dbReference type="ChEBI" id="CHEBI:57704"/>
        <dbReference type="EC" id="3.5.1.41"/>
    </reaction>
    <physiologicalReaction direction="left-to-right" evidence="7">
        <dbReference type="Rhea" id="RHEA:10465"/>
    </physiologicalReaction>
</comment>
<evidence type="ECO:0000313" key="9">
    <source>
        <dbReference type="EMBL" id="KAL3229494.1"/>
    </source>
</evidence>
<keyword evidence="4" id="KW-0119">Carbohydrate metabolism</keyword>
<dbReference type="PANTHER" id="PTHR10587:SF133">
    <property type="entry name" value="CHITIN DEACETYLASE 1-RELATED"/>
    <property type="match status" value="1"/>
</dbReference>
<dbReference type="InterPro" id="IPR050248">
    <property type="entry name" value="Polysacc_deacetylase_ArnD"/>
</dbReference>
<reference evidence="9 10" key="1">
    <citation type="submission" date="2024-05" db="EMBL/GenBank/DDBJ databases">
        <title>Long read based assembly of the Candida bracarensis genome reveals expanded adhesin content.</title>
        <authorList>
            <person name="Marcet-Houben M."/>
            <person name="Ksiezopolska E."/>
            <person name="Gabaldon T."/>
        </authorList>
    </citation>
    <scope>NUCLEOTIDE SEQUENCE [LARGE SCALE GENOMIC DNA]</scope>
    <source>
        <strain evidence="9 10">CBM6</strain>
    </source>
</reference>
<keyword evidence="10" id="KW-1185">Reference proteome</keyword>
<keyword evidence="5" id="KW-0170">Cobalt</keyword>
<dbReference type="PROSITE" id="PS51677">
    <property type="entry name" value="NODB"/>
    <property type="match status" value="1"/>
</dbReference>
<evidence type="ECO:0000313" key="10">
    <source>
        <dbReference type="Proteomes" id="UP001623330"/>
    </source>
</evidence>
<gene>
    <name evidence="9" type="ORF">RNJ44_01630</name>
</gene>
<feature type="domain" description="NodB homology" evidence="8">
    <location>
        <begin position="108"/>
        <end position="296"/>
    </location>
</feature>
<dbReference type="EC" id="3.5.1.41" evidence="6"/>
<evidence type="ECO:0000256" key="3">
    <source>
        <dbReference type="ARBA" id="ARBA00022801"/>
    </source>
</evidence>
<proteinExistence type="predicted"/>
<keyword evidence="3" id="KW-0378">Hydrolase</keyword>
<name>A0ABR4NNC1_9SACH</name>
<accession>A0ABR4NNC1</accession>
<keyword evidence="2" id="KW-0479">Metal-binding</keyword>
<dbReference type="InterPro" id="IPR011330">
    <property type="entry name" value="Glyco_hydro/deAcase_b/a-brl"/>
</dbReference>
<protein>
    <recommendedName>
        <fullName evidence="6">chitin deacetylase</fullName>
        <ecNumber evidence="6">3.5.1.41</ecNumber>
    </recommendedName>
</protein>
<organism evidence="9 10">
    <name type="scientific">Nakaseomyces bracarensis</name>
    <dbReference type="NCBI Taxonomy" id="273131"/>
    <lineage>
        <taxon>Eukaryota</taxon>
        <taxon>Fungi</taxon>
        <taxon>Dikarya</taxon>
        <taxon>Ascomycota</taxon>
        <taxon>Saccharomycotina</taxon>
        <taxon>Saccharomycetes</taxon>
        <taxon>Saccharomycetales</taxon>
        <taxon>Saccharomycetaceae</taxon>
        <taxon>Nakaseomyces</taxon>
    </lineage>
</organism>
<evidence type="ECO:0000256" key="2">
    <source>
        <dbReference type="ARBA" id="ARBA00022723"/>
    </source>
</evidence>
<dbReference type="SUPFAM" id="SSF88713">
    <property type="entry name" value="Glycoside hydrolase/deacetylase"/>
    <property type="match status" value="1"/>
</dbReference>
<dbReference type="Pfam" id="PF01522">
    <property type="entry name" value="Polysacc_deac_1"/>
    <property type="match status" value="1"/>
</dbReference>
<dbReference type="Proteomes" id="UP001623330">
    <property type="component" value="Unassembled WGS sequence"/>
</dbReference>
<dbReference type="PANTHER" id="PTHR10587">
    <property type="entry name" value="GLYCOSYL TRANSFERASE-RELATED"/>
    <property type="match status" value="1"/>
</dbReference>
<comment type="caution">
    <text evidence="9">The sequence shown here is derived from an EMBL/GenBank/DDBJ whole genome shotgun (WGS) entry which is preliminary data.</text>
</comment>
<evidence type="ECO:0000256" key="5">
    <source>
        <dbReference type="ARBA" id="ARBA00023285"/>
    </source>
</evidence>
<evidence type="ECO:0000256" key="7">
    <source>
        <dbReference type="ARBA" id="ARBA00048494"/>
    </source>
</evidence>